<dbReference type="AlphaFoldDB" id="A0A553NV11"/>
<evidence type="ECO:0000256" key="1">
    <source>
        <dbReference type="SAM" id="SignalP"/>
    </source>
</evidence>
<protein>
    <submittedName>
        <fullName evidence="2">Uncharacterized protein</fullName>
    </submittedName>
</protein>
<evidence type="ECO:0000313" key="2">
    <source>
        <dbReference type="EMBL" id="TRY69260.1"/>
    </source>
</evidence>
<sequence length="88" mass="9829">MMSNGFLGLFIMVLTILTSIINQGESKYLLVKLEEGTGLKARPSANRARPDPKVLANRWIAGNRAPPQPFSTYGADLGDQPQYNMQYW</sequence>
<dbReference type="EMBL" id="VCGU01000010">
    <property type="protein sequence ID" value="TRY69260.1"/>
    <property type="molecule type" value="Genomic_DNA"/>
</dbReference>
<gene>
    <name evidence="2" type="ORF">TCAL_16527</name>
</gene>
<keyword evidence="3" id="KW-1185">Reference proteome</keyword>
<name>A0A553NV11_TIGCA</name>
<feature type="chain" id="PRO_5021762138" evidence="1">
    <location>
        <begin position="27"/>
        <end position="88"/>
    </location>
</feature>
<keyword evidence="1" id="KW-0732">Signal</keyword>
<organism evidence="2 3">
    <name type="scientific">Tigriopus californicus</name>
    <name type="common">Marine copepod</name>
    <dbReference type="NCBI Taxonomy" id="6832"/>
    <lineage>
        <taxon>Eukaryota</taxon>
        <taxon>Metazoa</taxon>
        <taxon>Ecdysozoa</taxon>
        <taxon>Arthropoda</taxon>
        <taxon>Crustacea</taxon>
        <taxon>Multicrustacea</taxon>
        <taxon>Hexanauplia</taxon>
        <taxon>Copepoda</taxon>
        <taxon>Harpacticoida</taxon>
        <taxon>Harpacticidae</taxon>
        <taxon>Tigriopus</taxon>
    </lineage>
</organism>
<proteinExistence type="predicted"/>
<dbReference type="Proteomes" id="UP000318571">
    <property type="component" value="Chromosome 1"/>
</dbReference>
<comment type="caution">
    <text evidence="2">The sequence shown here is derived from an EMBL/GenBank/DDBJ whole genome shotgun (WGS) entry which is preliminary data.</text>
</comment>
<evidence type="ECO:0000313" key="3">
    <source>
        <dbReference type="Proteomes" id="UP000318571"/>
    </source>
</evidence>
<feature type="signal peptide" evidence="1">
    <location>
        <begin position="1"/>
        <end position="26"/>
    </location>
</feature>
<reference evidence="2 3" key="1">
    <citation type="journal article" date="2018" name="Nat. Ecol. Evol.">
        <title>Genomic signatures of mitonuclear coevolution across populations of Tigriopus californicus.</title>
        <authorList>
            <person name="Barreto F.S."/>
            <person name="Watson E.T."/>
            <person name="Lima T.G."/>
            <person name="Willett C.S."/>
            <person name="Edmands S."/>
            <person name="Li W."/>
            <person name="Burton R.S."/>
        </authorList>
    </citation>
    <scope>NUCLEOTIDE SEQUENCE [LARGE SCALE GENOMIC DNA]</scope>
    <source>
        <strain evidence="2 3">San Diego</strain>
    </source>
</reference>
<accession>A0A553NV11</accession>